<protein>
    <recommendedName>
        <fullName evidence="1">Haem-binding domain-containing protein</fullName>
    </recommendedName>
</protein>
<dbReference type="SMART" id="SM01235">
    <property type="entry name" value="Haem_bd"/>
    <property type="match status" value="1"/>
</dbReference>
<feature type="domain" description="Haem-binding" evidence="1">
    <location>
        <begin position="10"/>
        <end position="141"/>
    </location>
</feature>
<evidence type="ECO:0000259" key="1">
    <source>
        <dbReference type="SMART" id="SM01235"/>
    </source>
</evidence>
<proteinExistence type="predicted"/>
<sequence>MLKNFWFWVLIGFLGIQFISMNIPAKIENNPNEEIQAPKEIMTILKRSCYDCHSNNVKKPFYYNVAPISWVVQLHVKNGRKVVNFSKWNSYSREKQFKIVDKTPKAIVIRMPMPSYLWIHQDAKISKDEKKLLTKWAEELKEKIK</sequence>
<dbReference type="InterPro" id="IPR025992">
    <property type="entry name" value="Haem-bd"/>
</dbReference>
<dbReference type="EMBL" id="FPHN01000226">
    <property type="protein sequence ID" value="SFV67378.1"/>
    <property type="molecule type" value="Genomic_DNA"/>
</dbReference>
<dbReference type="Pfam" id="PF14376">
    <property type="entry name" value="Haem_bd"/>
    <property type="match status" value="1"/>
</dbReference>
<reference evidence="2" key="1">
    <citation type="submission" date="2016-10" db="EMBL/GenBank/DDBJ databases">
        <authorList>
            <person name="de Groot N.N."/>
        </authorList>
    </citation>
    <scope>NUCLEOTIDE SEQUENCE</scope>
</reference>
<gene>
    <name evidence="2" type="ORF">MNB_SV-14-1588</name>
</gene>
<evidence type="ECO:0000313" key="2">
    <source>
        <dbReference type="EMBL" id="SFV67378.1"/>
    </source>
</evidence>
<organism evidence="2">
    <name type="scientific">hydrothermal vent metagenome</name>
    <dbReference type="NCBI Taxonomy" id="652676"/>
    <lineage>
        <taxon>unclassified sequences</taxon>
        <taxon>metagenomes</taxon>
        <taxon>ecological metagenomes</taxon>
    </lineage>
</organism>
<name>A0A1W1CNC2_9ZZZZ</name>
<dbReference type="AlphaFoldDB" id="A0A1W1CNC2"/>
<accession>A0A1W1CNC2</accession>